<dbReference type="Proteomes" id="UP000027195">
    <property type="component" value="Unassembled WGS sequence"/>
</dbReference>
<evidence type="ECO:0000313" key="3">
    <source>
        <dbReference type="Proteomes" id="UP000027195"/>
    </source>
</evidence>
<dbReference type="InParanoid" id="A0A067MQY1"/>
<name>A0A067MQY1_BOTB1</name>
<dbReference type="HOGENOM" id="CLU_2512326_0_0_1"/>
<keyword evidence="1" id="KW-0472">Membrane</keyword>
<dbReference type="EMBL" id="KL198038">
    <property type="protein sequence ID" value="KDQ14267.1"/>
    <property type="molecule type" value="Genomic_DNA"/>
</dbReference>
<evidence type="ECO:0000313" key="2">
    <source>
        <dbReference type="EMBL" id="KDQ14267.1"/>
    </source>
</evidence>
<keyword evidence="3" id="KW-1185">Reference proteome</keyword>
<keyword evidence="1" id="KW-1133">Transmembrane helix</keyword>
<reference evidence="3" key="1">
    <citation type="journal article" date="2014" name="Proc. Natl. Acad. Sci. U.S.A.">
        <title>Extensive sampling of basidiomycete genomes demonstrates inadequacy of the white-rot/brown-rot paradigm for wood decay fungi.</title>
        <authorList>
            <person name="Riley R."/>
            <person name="Salamov A.A."/>
            <person name="Brown D.W."/>
            <person name="Nagy L.G."/>
            <person name="Floudas D."/>
            <person name="Held B.W."/>
            <person name="Levasseur A."/>
            <person name="Lombard V."/>
            <person name="Morin E."/>
            <person name="Otillar R."/>
            <person name="Lindquist E.A."/>
            <person name="Sun H."/>
            <person name="LaButti K.M."/>
            <person name="Schmutz J."/>
            <person name="Jabbour D."/>
            <person name="Luo H."/>
            <person name="Baker S.E."/>
            <person name="Pisabarro A.G."/>
            <person name="Walton J.D."/>
            <person name="Blanchette R.A."/>
            <person name="Henrissat B."/>
            <person name="Martin F."/>
            <person name="Cullen D."/>
            <person name="Hibbett D.S."/>
            <person name="Grigoriev I.V."/>
        </authorList>
    </citation>
    <scope>NUCLEOTIDE SEQUENCE [LARGE SCALE GENOMIC DNA]</scope>
    <source>
        <strain evidence="3">FD-172 SS1</strain>
    </source>
</reference>
<gene>
    <name evidence="2" type="ORF">BOTBODRAFT_32741</name>
</gene>
<feature type="transmembrane region" description="Helical" evidence="1">
    <location>
        <begin position="6"/>
        <end position="26"/>
    </location>
</feature>
<proteinExistence type="predicted"/>
<keyword evidence="1" id="KW-0812">Transmembrane</keyword>
<accession>A0A067MQY1</accession>
<sequence length="85" mass="9377">MASRESIWIVGAYATLVFVLSLHNLLEHKRTILIEASFTPDSTATPALALVQQPDRTTLISKKMMGQCVAQHEFCQYSSKAPKGV</sequence>
<evidence type="ECO:0000256" key="1">
    <source>
        <dbReference type="SAM" id="Phobius"/>
    </source>
</evidence>
<protein>
    <submittedName>
        <fullName evidence="2">Uncharacterized protein</fullName>
    </submittedName>
</protein>
<organism evidence="2 3">
    <name type="scientific">Botryobasidium botryosum (strain FD-172 SS1)</name>
    <dbReference type="NCBI Taxonomy" id="930990"/>
    <lineage>
        <taxon>Eukaryota</taxon>
        <taxon>Fungi</taxon>
        <taxon>Dikarya</taxon>
        <taxon>Basidiomycota</taxon>
        <taxon>Agaricomycotina</taxon>
        <taxon>Agaricomycetes</taxon>
        <taxon>Cantharellales</taxon>
        <taxon>Botryobasidiaceae</taxon>
        <taxon>Botryobasidium</taxon>
    </lineage>
</organism>
<dbReference type="AlphaFoldDB" id="A0A067MQY1"/>